<evidence type="ECO:0000256" key="3">
    <source>
        <dbReference type="ARBA" id="ARBA00022898"/>
    </source>
</evidence>
<dbReference type="InterPro" id="IPR009006">
    <property type="entry name" value="Ala_racemase/Decarboxylase_C"/>
</dbReference>
<feature type="active site" description="Proton donor" evidence="7">
    <location>
        <position position="359"/>
    </location>
</feature>
<keyword evidence="5" id="KW-0028">Amino-acid biosynthesis</keyword>
<evidence type="ECO:0000256" key="8">
    <source>
        <dbReference type="RuleBase" id="RU003738"/>
    </source>
</evidence>
<sequence length="441" mass="46346">MAEHAIALVAAAGAETGSNQLVYRDQTLQMEGVCIDTIAGAVPTPFYCYSSDAIRTAYLTLSAALKPIGASVCFAVKANGNLSVLGLLAALGSGMDIVSGGELERAESAGVPASKIIFSGVGKKRSEIASALEVGIHQLNVESEAELDAVIEVAGALGVRAPVALRVNPDVDAGTHAKISTGKKHDKFGISFEDIPALYAKALAAPELDPVGLAVHIGSQILDLSPYRSAYSRIADLVRSLRSQGLPVRRLDLGGGIGIPYDHGSSPDLGEYAKIVGETVGGLDCELTVEPGRWLVGPAGILVAEVLYIKETADRLTAIVDAGMNDLMRPAMYGAVHPVFPLKQVRQGSHTYQIAGPVCESSDIFGTYSDLAPLRSGDRLAFGCAGAYGASMASTYNARDLAAEVLVDGDRFRVIRRRQTTKALLTLEEETEWHGSPSTLR</sequence>
<feature type="domain" description="Orn/DAP/Arg decarboxylase 2 C-terminal" evidence="9">
    <location>
        <begin position="47"/>
        <end position="386"/>
    </location>
</feature>
<dbReference type="GO" id="GO:0030170">
    <property type="term" value="F:pyridoxal phosphate binding"/>
    <property type="evidence" value="ECO:0007669"/>
    <property type="project" value="UniProtKB-UniRule"/>
</dbReference>
<dbReference type="GO" id="GO:0008836">
    <property type="term" value="F:diaminopimelate decarboxylase activity"/>
    <property type="evidence" value="ECO:0007669"/>
    <property type="project" value="UniProtKB-UniRule"/>
</dbReference>
<evidence type="ECO:0000256" key="7">
    <source>
        <dbReference type="PIRSR" id="PIRSR600183-50"/>
    </source>
</evidence>
<feature type="binding site" evidence="5">
    <location>
        <position position="329"/>
    </location>
    <ligand>
        <name>substrate</name>
    </ligand>
</feature>
<dbReference type="UniPathway" id="UPA00034">
    <property type="reaction ID" value="UER00027"/>
</dbReference>
<keyword evidence="5 8" id="KW-0457">Lysine biosynthesis</keyword>
<dbReference type="PANTHER" id="PTHR43727:SF2">
    <property type="entry name" value="GROUP IV DECARBOXYLASE"/>
    <property type="match status" value="1"/>
</dbReference>
<feature type="binding site" evidence="5">
    <location>
        <position position="388"/>
    </location>
    <ligand>
        <name>pyridoxal 5'-phosphate</name>
        <dbReference type="ChEBI" id="CHEBI:597326"/>
    </ligand>
</feature>
<dbReference type="HAMAP" id="MF_02120">
    <property type="entry name" value="LysA"/>
    <property type="match status" value="1"/>
</dbReference>
<dbReference type="InterPro" id="IPR022657">
    <property type="entry name" value="De-COase2_CS"/>
</dbReference>
<accession>A0A2P9AGQ5</accession>
<keyword evidence="4 5" id="KW-0456">Lyase</keyword>
<dbReference type="Gene3D" id="3.20.20.10">
    <property type="entry name" value="Alanine racemase"/>
    <property type="match status" value="1"/>
</dbReference>
<protein>
    <recommendedName>
        <fullName evidence="5 6">Diaminopimelate decarboxylase</fullName>
        <shortName evidence="5">DAP decarboxylase</shortName>
        <shortName evidence="5">DAPDC</shortName>
        <ecNumber evidence="5 6">4.1.1.20</ecNumber>
    </recommendedName>
</protein>
<evidence type="ECO:0000256" key="5">
    <source>
        <dbReference type="HAMAP-Rule" id="MF_02120"/>
    </source>
</evidence>
<dbReference type="Pfam" id="PF00278">
    <property type="entry name" value="Orn_DAP_Arg_deC"/>
    <property type="match status" value="1"/>
</dbReference>
<dbReference type="Pfam" id="PF02784">
    <property type="entry name" value="Orn_Arg_deC_N"/>
    <property type="match status" value="1"/>
</dbReference>
<feature type="binding site" evidence="5">
    <location>
        <position position="333"/>
    </location>
    <ligand>
        <name>substrate</name>
    </ligand>
</feature>
<evidence type="ECO:0000256" key="2">
    <source>
        <dbReference type="ARBA" id="ARBA00022793"/>
    </source>
</evidence>
<dbReference type="CDD" id="cd06828">
    <property type="entry name" value="PLPDE_III_DapDC"/>
    <property type="match status" value="1"/>
</dbReference>
<feature type="modified residue" description="N6-(pyridoxal phosphate)lysine" evidence="5 7">
    <location>
        <position position="77"/>
    </location>
</feature>
<feature type="binding site" evidence="5">
    <location>
        <begin position="290"/>
        <end position="293"/>
    </location>
    <ligand>
        <name>pyridoxal 5'-phosphate</name>
        <dbReference type="ChEBI" id="CHEBI:597326"/>
    </ligand>
</feature>
<proteinExistence type="inferred from homology"/>
<comment type="catalytic activity">
    <reaction evidence="5 8">
        <text>meso-2,6-diaminopimelate + H(+) = L-lysine + CO2</text>
        <dbReference type="Rhea" id="RHEA:15101"/>
        <dbReference type="ChEBI" id="CHEBI:15378"/>
        <dbReference type="ChEBI" id="CHEBI:16526"/>
        <dbReference type="ChEBI" id="CHEBI:32551"/>
        <dbReference type="ChEBI" id="CHEBI:57791"/>
        <dbReference type="EC" id="4.1.1.20"/>
    </reaction>
</comment>
<dbReference type="SUPFAM" id="SSF51419">
    <property type="entry name" value="PLP-binding barrel"/>
    <property type="match status" value="1"/>
</dbReference>
<dbReference type="FunFam" id="3.20.20.10:FF:000003">
    <property type="entry name" value="Diaminopimelate decarboxylase"/>
    <property type="match status" value="1"/>
</dbReference>
<feature type="binding site" evidence="5">
    <location>
        <position position="388"/>
    </location>
    <ligand>
        <name>substrate</name>
    </ligand>
</feature>
<comment type="pathway">
    <text evidence="5 8">Amino-acid biosynthesis; L-lysine biosynthesis via DAP pathway; L-lysine from DL-2,6-diaminopimelate: step 1/1.</text>
</comment>
<dbReference type="PRINTS" id="PR01179">
    <property type="entry name" value="ODADCRBXLASE"/>
</dbReference>
<name>A0A2P9AGQ5_9HYPH</name>
<keyword evidence="12" id="KW-1185">Reference proteome</keyword>
<feature type="domain" description="Orn/DAP/Arg decarboxylase 2 N-terminal" evidence="10">
    <location>
        <begin position="58"/>
        <end position="296"/>
    </location>
</feature>
<evidence type="ECO:0000256" key="6">
    <source>
        <dbReference type="NCBIfam" id="TIGR01048"/>
    </source>
</evidence>
<dbReference type="Gene3D" id="2.40.37.10">
    <property type="entry name" value="Lyase, Ornithine Decarboxylase, Chain A, domain 1"/>
    <property type="match status" value="1"/>
</dbReference>
<evidence type="ECO:0000256" key="1">
    <source>
        <dbReference type="ARBA" id="ARBA00001933"/>
    </source>
</evidence>
<dbReference type="GO" id="GO:0009089">
    <property type="term" value="P:lysine biosynthetic process via diaminopimelate"/>
    <property type="evidence" value="ECO:0007669"/>
    <property type="project" value="UniProtKB-UniRule"/>
</dbReference>
<keyword evidence="3 5" id="KW-0663">Pyridoxal phosphate</keyword>
<dbReference type="PROSITE" id="PS00878">
    <property type="entry name" value="ODR_DC_2_1"/>
    <property type="match status" value="1"/>
</dbReference>
<evidence type="ECO:0000259" key="10">
    <source>
        <dbReference type="Pfam" id="PF02784"/>
    </source>
</evidence>
<evidence type="ECO:0000259" key="9">
    <source>
        <dbReference type="Pfam" id="PF00278"/>
    </source>
</evidence>
<dbReference type="Proteomes" id="UP000245698">
    <property type="component" value="Unassembled WGS sequence"/>
</dbReference>
<comment type="cofactor">
    <cofactor evidence="1 5 7 8">
        <name>pyridoxal 5'-phosphate</name>
        <dbReference type="ChEBI" id="CHEBI:597326"/>
    </cofactor>
</comment>
<evidence type="ECO:0000256" key="4">
    <source>
        <dbReference type="ARBA" id="ARBA00023239"/>
    </source>
</evidence>
<feature type="binding site" evidence="5">
    <location>
        <position position="360"/>
    </location>
    <ligand>
        <name>substrate</name>
    </ligand>
</feature>
<dbReference type="AlphaFoldDB" id="A0A2P9AGQ5"/>
<evidence type="ECO:0000313" key="12">
    <source>
        <dbReference type="Proteomes" id="UP000245698"/>
    </source>
</evidence>
<comment type="similarity">
    <text evidence="5">Belongs to the Orn/Lys/Arg decarboxylase class-II family. LysA subfamily.</text>
</comment>
<dbReference type="InterPro" id="IPR022643">
    <property type="entry name" value="De-COase2_C"/>
</dbReference>
<keyword evidence="2 5" id="KW-0210">Decarboxylase</keyword>
<dbReference type="EMBL" id="FUIG01000019">
    <property type="protein sequence ID" value="SJM30309.1"/>
    <property type="molecule type" value="Genomic_DNA"/>
</dbReference>
<dbReference type="InterPro" id="IPR029066">
    <property type="entry name" value="PLP-binding_barrel"/>
</dbReference>
<dbReference type="RefSeq" id="WP_123147771.1">
    <property type="nucleotide sequence ID" value="NZ_FUIG01000019.1"/>
</dbReference>
<dbReference type="PROSITE" id="PS00879">
    <property type="entry name" value="ODR_DC_2_2"/>
    <property type="match status" value="1"/>
</dbReference>
<reference evidence="12" key="1">
    <citation type="submission" date="2016-12" db="EMBL/GenBank/DDBJ databases">
        <authorList>
            <person name="Brunel B."/>
        </authorList>
    </citation>
    <scope>NUCLEOTIDE SEQUENCE [LARGE SCALE GENOMIC DNA]</scope>
</reference>
<dbReference type="EC" id="4.1.1.20" evidence="5 6"/>
<dbReference type="NCBIfam" id="TIGR01048">
    <property type="entry name" value="lysA"/>
    <property type="match status" value="1"/>
</dbReference>
<dbReference type="InterPro" id="IPR022644">
    <property type="entry name" value="De-COase2_N"/>
</dbReference>
<comment type="subunit">
    <text evidence="5">Homodimer.</text>
</comment>
<dbReference type="PRINTS" id="PR01181">
    <property type="entry name" value="DAPDCRBXLASE"/>
</dbReference>
<dbReference type="PANTHER" id="PTHR43727">
    <property type="entry name" value="DIAMINOPIMELATE DECARBOXYLASE"/>
    <property type="match status" value="1"/>
</dbReference>
<evidence type="ECO:0000313" key="11">
    <source>
        <dbReference type="EMBL" id="SJM30309.1"/>
    </source>
</evidence>
<feature type="binding site" evidence="5">
    <location>
        <position position="293"/>
    </location>
    <ligand>
        <name>substrate</name>
    </ligand>
</feature>
<dbReference type="InterPro" id="IPR000183">
    <property type="entry name" value="Orn/DAP/Arg_de-COase"/>
</dbReference>
<feature type="binding site" evidence="5">
    <location>
        <position position="256"/>
    </location>
    <ligand>
        <name>pyridoxal 5'-phosphate</name>
        <dbReference type="ChEBI" id="CHEBI:597326"/>
    </ligand>
</feature>
<comment type="function">
    <text evidence="5">Specifically catalyzes the decarboxylation of meso-diaminopimelate (meso-DAP) to L-lysine.</text>
</comment>
<dbReference type="SUPFAM" id="SSF50621">
    <property type="entry name" value="Alanine racemase C-terminal domain-like"/>
    <property type="match status" value="1"/>
</dbReference>
<dbReference type="InterPro" id="IPR022653">
    <property type="entry name" value="De-COase2_pyr-phos_BS"/>
</dbReference>
<gene>
    <name evidence="5 11" type="primary">lysA</name>
    <name evidence="11" type="ORF">BQ8482_130208</name>
</gene>
<dbReference type="InterPro" id="IPR002986">
    <property type="entry name" value="DAP_deCOOHase_LysA"/>
</dbReference>
<organism evidence="11 12">
    <name type="scientific">Mesorhizobium delmotii</name>
    <dbReference type="NCBI Taxonomy" id="1631247"/>
    <lineage>
        <taxon>Bacteria</taxon>
        <taxon>Pseudomonadati</taxon>
        <taxon>Pseudomonadota</taxon>
        <taxon>Alphaproteobacteria</taxon>
        <taxon>Hyphomicrobiales</taxon>
        <taxon>Phyllobacteriaceae</taxon>
        <taxon>Mesorhizobium</taxon>
    </lineage>
</organism>